<feature type="region of interest" description="Disordered" evidence="4">
    <location>
        <begin position="350"/>
        <end position="370"/>
    </location>
</feature>
<feature type="repeat" description="TPR" evidence="3">
    <location>
        <begin position="221"/>
        <end position="254"/>
    </location>
</feature>
<dbReference type="RefSeq" id="WP_077539207.1">
    <property type="nucleotide sequence ID" value="NZ_CP019633.1"/>
</dbReference>
<dbReference type="InterPro" id="IPR019734">
    <property type="entry name" value="TPR_rpt"/>
</dbReference>
<dbReference type="OrthoDB" id="228958at2"/>
<dbReference type="GO" id="GO:0000428">
    <property type="term" value="C:DNA-directed RNA polymerase complex"/>
    <property type="evidence" value="ECO:0007669"/>
    <property type="project" value="UniProtKB-KW"/>
</dbReference>
<sequence>MQENTEKIWNSLFSSKTAPTLEDYQKVNLSVNNSERNKMKFVEKVDEIAGSSKKNSALKAGIGYCIAGRYKDAIESLEKAGDSGIKNYCIAKSYLGVGRKAEAVDHFQKAVDEIDNPTVAELERIKVLIDGSDYRSAENALKNLSKVLKGKNAKYHCVYGNLYDAQGEFDKAAREYEKALDIDPAHEQTLLSFAYMLDLHGNPAQAIKLYKRIAESNPISVNVLLNMAVIYEDNGEYENAANCVDLILKYYPNHEQARMYKKDIESSRNMLYDEEQEQRKSTRSRILEKPISEYELSVRSRNCLKKMDINTIGDLLRISEQELLSYKNFGETSLTEIRAILESEGLRLGQFNEDGTENTSQKAETEKKKADNELLSKPVSELELSVRARRAIDRLSLQTFGEVVDKTEEELLNCKNFGVTSLTEIKEKLAKYNLTLKQSEE</sequence>
<dbReference type="SUPFAM" id="SSF81901">
    <property type="entry name" value="HCP-like"/>
    <property type="match status" value="1"/>
</dbReference>
<evidence type="ECO:0000256" key="1">
    <source>
        <dbReference type="ARBA" id="ARBA00022737"/>
    </source>
</evidence>
<dbReference type="Pfam" id="PF14559">
    <property type="entry name" value="TPR_19"/>
    <property type="match status" value="1"/>
</dbReference>
<dbReference type="Gene3D" id="1.25.40.10">
    <property type="entry name" value="Tetratricopeptide repeat domain"/>
    <property type="match status" value="1"/>
</dbReference>
<dbReference type="SMART" id="SM00028">
    <property type="entry name" value="TPR"/>
    <property type="match status" value="4"/>
</dbReference>
<dbReference type="EMBL" id="CP019633">
    <property type="protein sequence ID" value="AQQ08728.1"/>
    <property type="molecule type" value="Genomic_DNA"/>
</dbReference>
<dbReference type="InterPro" id="IPR013105">
    <property type="entry name" value="TPR_2"/>
</dbReference>
<organism evidence="6 7">
    <name type="scientific">Sedimentisphaera cyanobacteriorum</name>
    <dbReference type="NCBI Taxonomy" id="1940790"/>
    <lineage>
        <taxon>Bacteria</taxon>
        <taxon>Pseudomonadati</taxon>
        <taxon>Planctomycetota</taxon>
        <taxon>Phycisphaerae</taxon>
        <taxon>Sedimentisphaerales</taxon>
        <taxon>Sedimentisphaeraceae</taxon>
        <taxon>Sedimentisphaera</taxon>
    </lineage>
</organism>
<feature type="domain" description="RNA polymerase alpha subunit C-terminal" evidence="5">
    <location>
        <begin position="280"/>
        <end position="342"/>
    </location>
</feature>
<dbReference type="InterPro" id="IPR011990">
    <property type="entry name" value="TPR-like_helical_dom_sf"/>
</dbReference>
<dbReference type="KEGG" id="pbu:L21SP3_00518"/>
<keyword evidence="7" id="KW-1185">Reference proteome</keyword>
<dbReference type="GO" id="GO:0003677">
    <property type="term" value="F:DNA binding"/>
    <property type="evidence" value="ECO:0007669"/>
    <property type="project" value="InterPro"/>
</dbReference>
<keyword evidence="6" id="KW-0808">Transferase</keyword>
<keyword evidence="2 3" id="KW-0802">TPR repeat</keyword>
<feature type="domain" description="RNA polymerase alpha subunit C-terminal" evidence="5">
    <location>
        <begin position="366"/>
        <end position="430"/>
    </location>
</feature>
<evidence type="ECO:0000256" key="3">
    <source>
        <dbReference type="PROSITE-ProRule" id="PRU00339"/>
    </source>
</evidence>
<keyword evidence="6" id="KW-0240">DNA-directed RNA polymerase</keyword>
<keyword evidence="1" id="KW-0677">Repeat</keyword>
<evidence type="ECO:0000313" key="7">
    <source>
        <dbReference type="Proteomes" id="UP000188273"/>
    </source>
</evidence>
<dbReference type="Pfam" id="PF03118">
    <property type="entry name" value="RNA_pol_A_CTD"/>
    <property type="match status" value="2"/>
</dbReference>
<keyword evidence="6" id="KW-0548">Nucleotidyltransferase</keyword>
<feature type="repeat" description="TPR" evidence="3">
    <location>
        <begin position="153"/>
        <end position="186"/>
    </location>
</feature>
<dbReference type="EC" id="2.7.7.6" evidence="6"/>
<evidence type="ECO:0000256" key="2">
    <source>
        <dbReference type="ARBA" id="ARBA00022803"/>
    </source>
</evidence>
<reference evidence="7" key="1">
    <citation type="submission" date="2017-02" db="EMBL/GenBank/DDBJ databases">
        <title>Comparative genomics and description of representatives of a novel lineage of planctomycetes thriving in anoxic sediments.</title>
        <authorList>
            <person name="Spring S."/>
            <person name="Bunk B."/>
            <person name="Sproer C."/>
            <person name="Klenk H.-P."/>
        </authorList>
    </citation>
    <scope>NUCLEOTIDE SEQUENCE [LARGE SCALE GENOMIC DNA]</scope>
    <source>
        <strain evidence="7">L21-RPul-D3</strain>
    </source>
</reference>
<dbReference type="PROSITE" id="PS50293">
    <property type="entry name" value="TPR_REGION"/>
    <property type="match status" value="1"/>
</dbReference>
<dbReference type="Proteomes" id="UP000188273">
    <property type="component" value="Chromosome"/>
</dbReference>
<dbReference type="Gene3D" id="1.10.150.20">
    <property type="entry name" value="5' to 3' exonuclease, C-terminal subdomain"/>
    <property type="match status" value="2"/>
</dbReference>
<accession>A0A1Q2HMS4</accession>
<evidence type="ECO:0000256" key="4">
    <source>
        <dbReference type="SAM" id="MobiDB-lite"/>
    </source>
</evidence>
<proteinExistence type="predicted"/>
<dbReference type="InterPro" id="IPR051012">
    <property type="entry name" value="CellSynth/LPSAsmb/PSIAsmb"/>
</dbReference>
<dbReference type="GO" id="GO:0006351">
    <property type="term" value="P:DNA-templated transcription"/>
    <property type="evidence" value="ECO:0007669"/>
    <property type="project" value="InterPro"/>
</dbReference>
<keyword evidence="6" id="KW-0804">Transcription</keyword>
<name>A0A1Q2HMS4_9BACT</name>
<dbReference type="InterPro" id="IPR011260">
    <property type="entry name" value="RNAP_asu_C"/>
</dbReference>
<evidence type="ECO:0000313" key="6">
    <source>
        <dbReference type="EMBL" id="AQQ08728.1"/>
    </source>
</evidence>
<dbReference type="PROSITE" id="PS50005">
    <property type="entry name" value="TPR"/>
    <property type="match status" value="2"/>
</dbReference>
<dbReference type="Pfam" id="PF07719">
    <property type="entry name" value="TPR_2"/>
    <property type="match status" value="1"/>
</dbReference>
<dbReference type="GO" id="GO:0003899">
    <property type="term" value="F:DNA-directed RNA polymerase activity"/>
    <property type="evidence" value="ECO:0007669"/>
    <property type="project" value="UniProtKB-EC"/>
</dbReference>
<dbReference type="AlphaFoldDB" id="A0A1Q2HMS4"/>
<dbReference type="SUPFAM" id="SSF47789">
    <property type="entry name" value="C-terminal domain of RNA polymerase alpha subunit"/>
    <property type="match status" value="2"/>
</dbReference>
<dbReference type="PANTHER" id="PTHR45586:SF1">
    <property type="entry name" value="LIPOPOLYSACCHARIDE ASSEMBLY PROTEIN B"/>
    <property type="match status" value="1"/>
</dbReference>
<evidence type="ECO:0000259" key="5">
    <source>
        <dbReference type="Pfam" id="PF03118"/>
    </source>
</evidence>
<protein>
    <submittedName>
        <fullName evidence="6">DNA-directed RNA polymerase subunit alpha</fullName>
        <ecNumber evidence="6">2.7.7.6</ecNumber>
    </submittedName>
</protein>
<dbReference type="STRING" id="1940790.L21SP3_00518"/>
<dbReference type="PANTHER" id="PTHR45586">
    <property type="entry name" value="TPR REPEAT-CONTAINING PROTEIN PA4667"/>
    <property type="match status" value="1"/>
</dbReference>
<gene>
    <name evidence="6" type="primary">rpoA_1</name>
    <name evidence="6" type="ORF">L21SP3_00518</name>
</gene>